<dbReference type="InterPro" id="IPR009467">
    <property type="entry name" value="Glycolipid-bd_prot_put"/>
</dbReference>
<evidence type="ECO:0000313" key="1">
    <source>
        <dbReference type="EMBL" id="SDF46757.1"/>
    </source>
</evidence>
<gene>
    <name evidence="1" type="ORF">SAMN04488121_1027</name>
</gene>
<dbReference type="RefSeq" id="WP_089830011.1">
    <property type="nucleotide sequence ID" value="NZ_FNBN01000002.1"/>
</dbReference>
<dbReference type="SUPFAM" id="SSF159275">
    <property type="entry name" value="PA1994-like"/>
    <property type="match status" value="1"/>
</dbReference>
<dbReference type="AlphaFoldDB" id="A0A1G7LB61"/>
<evidence type="ECO:0000313" key="2">
    <source>
        <dbReference type="Proteomes" id="UP000199045"/>
    </source>
</evidence>
<accession>A0A1G7LB61</accession>
<dbReference type="Proteomes" id="UP000199045">
    <property type="component" value="Unassembled WGS sequence"/>
</dbReference>
<protein>
    <recommendedName>
        <fullName evidence="3">Glycolipid-binding</fullName>
    </recommendedName>
</protein>
<organism evidence="1 2">
    <name type="scientific">Chitinophaga filiformis</name>
    <name type="common">Myxococcus filiformis</name>
    <name type="synonym">Flexibacter filiformis</name>
    <dbReference type="NCBI Taxonomy" id="104663"/>
    <lineage>
        <taxon>Bacteria</taxon>
        <taxon>Pseudomonadati</taxon>
        <taxon>Bacteroidota</taxon>
        <taxon>Chitinophagia</taxon>
        <taxon>Chitinophagales</taxon>
        <taxon>Chitinophagaceae</taxon>
        <taxon>Chitinophaga</taxon>
    </lineage>
</organism>
<evidence type="ECO:0008006" key="3">
    <source>
        <dbReference type="Google" id="ProtNLM"/>
    </source>
</evidence>
<sequence length="186" mass="21669">MTSKQIVWKGTYYNTLEYLHIQSDDTHHIQGYITGLVKDLPLHVHYHITANADWETTGVLIRVHGHIQKELQFTRQDGKWYDKQGTIHEIFEPCIDIDISITPFTNTLAINRLSLVEGESKEITVLYFDLPAMDVKPVKQRYTKLADRLYRYESLWSGFTAELEVDDDGLVRDYPGIWVRDWPVSG</sequence>
<dbReference type="EMBL" id="FNBN01000002">
    <property type="protein sequence ID" value="SDF46757.1"/>
    <property type="molecule type" value="Genomic_DNA"/>
</dbReference>
<name>A0A1G7LB61_CHIFI</name>
<proteinExistence type="predicted"/>
<dbReference type="Pfam" id="PF06475">
    <property type="entry name" value="Glycolipid_bind"/>
    <property type="match status" value="1"/>
</dbReference>
<dbReference type="OrthoDB" id="9814791at2"/>
<reference evidence="1 2" key="1">
    <citation type="submission" date="2016-10" db="EMBL/GenBank/DDBJ databases">
        <authorList>
            <person name="de Groot N.N."/>
        </authorList>
    </citation>
    <scope>NUCLEOTIDE SEQUENCE [LARGE SCALE GENOMIC DNA]</scope>
    <source>
        <strain evidence="1 2">DSM 527</strain>
    </source>
</reference>
<dbReference type="STRING" id="104663.SAMN04488121_1027"/>